<evidence type="ECO:0000313" key="2">
    <source>
        <dbReference type="Proteomes" id="UP001054945"/>
    </source>
</evidence>
<evidence type="ECO:0000313" key="1">
    <source>
        <dbReference type="EMBL" id="GIY83643.1"/>
    </source>
</evidence>
<keyword evidence="2" id="KW-1185">Reference proteome</keyword>
<dbReference type="Proteomes" id="UP001054945">
    <property type="component" value="Unassembled WGS sequence"/>
</dbReference>
<dbReference type="EMBL" id="BPLR01016412">
    <property type="protein sequence ID" value="GIY83643.1"/>
    <property type="molecule type" value="Genomic_DNA"/>
</dbReference>
<organism evidence="1 2">
    <name type="scientific">Caerostris extrusa</name>
    <name type="common">Bark spider</name>
    <name type="synonym">Caerostris bankana</name>
    <dbReference type="NCBI Taxonomy" id="172846"/>
    <lineage>
        <taxon>Eukaryota</taxon>
        <taxon>Metazoa</taxon>
        <taxon>Ecdysozoa</taxon>
        <taxon>Arthropoda</taxon>
        <taxon>Chelicerata</taxon>
        <taxon>Arachnida</taxon>
        <taxon>Araneae</taxon>
        <taxon>Araneomorphae</taxon>
        <taxon>Entelegynae</taxon>
        <taxon>Araneoidea</taxon>
        <taxon>Araneidae</taxon>
        <taxon>Caerostris</taxon>
    </lineage>
</organism>
<sequence>MAEIGWELNMLKPHGTATDKSVGQQIGPDILQNHLNTGLFTDTPQSQLVTLTAARPFIAYSHVKGNRKLMRFVPLYSFLSFLNILRTFNFRRVDDDHQINYRNLTKTINQMPQISFFFLESPTASVLDEMGGLSWLLDGIYYFHVQNDGRSFKNEGFSECPSRGRRPFWFNQGDRP</sequence>
<reference evidence="1 2" key="1">
    <citation type="submission" date="2021-06" db="EMBL/GenBank/DDBJ databases">
        <title>Caerostris extrusa draft genome.</title>
        <authorList>
            <person name="Kono N."/>
            <person name="Arakawa K."/>
        </authorList>
    </citation>
    <scope>NUCLEOTIDE SEQUENCE [LARGE SCALE GENOMIC DNA]</scope>
</reference>
<dbReference type="AlphaFoldDB" id="A0AAV4WQ18"/>
<proteinExistence type="predicted"/>
<name>A0AAV4WQ18_CAEEX</name>
<comment type="caution">
    <text evidence="1">The sequence shown here is derived from an EMBL/GenBank/DDBJ whole genome shotgun (WGS) entry which is preliminary data.</text>
</comment>
<protein>
    <submittedName>
        <fullName evidence="1">Uncharacterized protein</fullName>
    </submittedName>
</protein>
<gene>
    <name evidence="1" type="ORF">CEXT_30811</name>
</gene>
<accession>A0AAV4WQ18</accession>